<organism evidence="8 9">
    <name type="scientific">Drechmeria coniospora</name>
    <name type="common">Nematophagous fungus</name>
    <name type="synonym">Meria coniospora</name>
    <dbReference type="NCBI Taxonomy" id="98403"/>
    <lineage>
        <taxon>Eukaryota</taxon>
        <taxon>Fungi</taxon>
        <taxon>Dikarya</taxon>
        <taxon>Ascomycota</taxon>
        <taxon>Pezizomycotina</taxon>
        <taxon>Sordariomycetes</taxon>
        <taxon>Hypocreomycetidae</taxon>
        <taxon>Hypocreales</taxon>
        <taxon>Ophiocordycipitaceae</taxon>
        <taxon>Drechmeria</taxon>
    </lineage>
</organism>
<dbReference type="GO" id="GO:0051537">
    <property type="term" value="F:2 iron, 2 sulfur cluster binding"/>
    <property type="evidence" value="ECO:0007669"/>
    <property type="project" value="UniProtKB-KW"/>
</dbReference>
<name>A0A151GIL4_DRECN</name>
<keyword evidence="6" id="KW-0732">Signal</keyword>
<evidence type="ECO:0000313" key="8">
    <source>
        <dbReference type="EMBL" id="KYK56937.1"/>
    </source>
</evidence>
<evidence type="ECO:0000313" key="9">
    <source>
        <dbReference type="Proteomes" id="UP000076580"/>
    </source>
</evidence>
<keyword evidence="5" id="KW-0496">Mitochondrion</keyword>
<evidence type="ECO:0000256" key="6">
    <source>
        <dbReference type="SAM" id="SignalP"/>
    </source>
</evidence>
<evidence type="ECO:0000256" key="5">
    <source>
        <dbReference type="RuleBase" id="RU362089"/>
    </source>
</evidence>
<keyword evidence="9" id="KW-1185">Reference proteome</keyword>
<feature type="chain" id="PRO_5007580660" description="Iron-sulfur cluster assembly protein" evidence="6">
    <location>
        <begin position="26"/>
        <end position="221"/>
    </location>
</feature>
<keyword evidence="5" id="KW-0809">Transit peptide</keyword>
<dbReference type="AlphaFoldDB" id="A0A151GIL4"/>
<evidence type="ECO:0000256" key="2">
    <source>
        <dbReference type="ARBA" id="ARBA00006420"/>
    </source>
</evidence>
<feature type="signal peptide" evidence="6">
    <location>
        <begin position="1"/>
        <end position="25"/>
    </location>
</feature>
<dbReference type="UniPathway" id="UPA00266"/>
<dbReference type="GO" id="GO:0005506">
    <property type="term" value="F:iron ion binding"/>
    <property type="evidence" value="ECO:0007669"/>
    <property type="project" value="UniProtKB-UniRule"/>
</dbReference>
<gene>
    <name evidence="8" type="ORF">DCS_03943</name>
</gene>
<dbReference type="PANTHER" id="PTHR10093">
    <property type="entry name" value="IRON-SULFUR CLUSTER ASSEMBLY ENZYME NIFU HOMOLOG"/>
    <property type="match status" value="1"/>
</dbReference>
<dbReference type="EMBL" id="LAYC01000002">
    <property type="protein sequence ID" value="KYK56937.1"/>
    <property type="molecule type" value="Genomic_DNA"/>
</dbReference>
<dbReference type="FunFam" id="3.90.1010.10:FF:000013">
    <property type="entry name" value="Iron-sulfur cluster assembly enzyme ISCU, mitochondrial"/>
    <property type="match status" value="1"/>
</dbReference>
<dbReference type="STRING" id="98403.A0A151GIL4"/>
<evidence type="ECO:0000256" key="4">
    <source>
        <dbReference type="ARBA" id="ARBA00034078"/>
    </source>
</evidence>
<keyword evidence="5" id="KW-0479">Metal-binding</keyword>
<dbReference type="GeneID" id="63716586"/>
<dbReference type="GO" id="GO:0005759">
    <property type="term" value="C:mitochondrial matrix"/>
    <property type="evidence" value="ECO:0007669"/>
    <property type="project" value="UniProtKB-SubCell"/>
</dbReference>
<evidence type="ECO:0000259" key="7">
    <source>
        <dbReference type="Pfam" id="PF01592"/>
    </source>
</evidence>
<dbReference type="InterPro" id="IPR011339">
    <property type="entry name" value="ISCU"/>
</dbReference>
<comment type="similarity">
    <text evidence="2 5">Belongs to the NifU family.</text>
</comment>
<keyword evidence="3 5" id="KW-0001">2Fe-2S</keyword>
<accession>A0A151GIL4</accession>
<comment type="subcellular location">
    <subcellularLocation>
        <location evidence="5">Mitochondrion matrix</location>
    </subcellularLocation>
</comment>
<dbReference type="Gene3D" id="3.90.1010.10">
    <property type="match status" value="1"/>
</dbReference>
<comment type="caution">
    <text evidence="8">The sequence shown here is derived from an EMBL/GenBank/DDBJ whole genome shotgun (WGS) entry which is preliminary data.</text>
</comment>
<evidence type="ECO:0000256" key="1">
    <source>
        <dbReference type="ARBA" id="ARBA00005151"/>
    </source>
</evidence>
<comment type="pathway">
    <text evidence="1">Cofactor biosynthesis; iron-sulfur cluster biosynthesis.</text>
</comment>
<dbReference type="InterPro" id="IPR002871">
    <property type="entry name" value="NIF_FeS_clus_asmbl_NifU_N"/>
</dbReference>
<feature type="domain" description="NIF system FeS cluster assembly NifU N-terminal" evidence="7">
    <location>
        <begin position="87"/>
        <end position="200"/>
    </location>
</feature>
<dbReference type="FunCoup" id="A0A151GIL4">
    <property type="interactions" value="487"/>
</dbReference>
<keyword evidence="5" id="KW-0411">Iron-sulfur</keyword>
<dbReference type="GO" id="GO:0016226">
    <property type="term" value="P:iron-sulfur cluster assembly"/>
    <property type="evidence" value="ECO:0007669"/>
    <property type="project" value="UniProtKB-UniRule"/>
</dbReference>
<dbReference type="InParanoid" id="A0A151GIL4"/>
<dbReference type="Pfam" id="PF01592">
    <property type="entry name" value="NifU_N"/>
    <property type="match status" value="1"/>
</dbReference>
<dbReference type="CDD" id="cd06664">
    <property type="entry name" value="IscU_like"/>
    <property type="match status" value="1"/>
</dbReference>
<dbReference type="Proteomes" id="UP000076580">
    <property type="component" value="Chromosome 02"/>
</dbReference>
<dbReference type="SUPFAM" id="SSF82649">
    <property type="entry name" value="SufE/NifU"/>
    <property type="match status" value="1"/>
</dbReference>
<dbReference type="NCBIfam" id="TIGR01999">
    <property type="entry name" value="iscU"/>
    <property type="match status" value="1"/>
</dbReference>
<dbReference type="RefSeq" id="XP_040656289.1">
    <property type="nucleotide sequence ID" value="XM_040801256.1"/>
</dbReference>
<keyword evidence="5" id="KW-0408">Iron</keyword>
<proteinExistence type="inferred from homology"/>
<sequence length="221" mass="23922">MYMKQKAIWKLCVLLKSLWSARVRSIAMQTPLFAKDIVACIKPCAQVALRKVSRFVHGDDGNQAHMESPVHSRKQFCWVRAGRSAVSRPRNPGSMDKSDPSVGTGLVGAPACGDVMKLQIKVDESGTITDAKFKTFGCGSAIASSSYLTTLVKGMRLDDAAKIRNVDISKELCLPPVKLHCSMLAEDAIKAAIADYHGKNPQASISDLAGTSRKLEKEMAA</sequence>
<comment type="cofactor">
    <cofactor evidence="4 5">
        <name>[2Fe-2S] cluster</name>
        <dbReference type="ChEBI" id="CHEBI:190135"/>
    </cofactor>
</comment>
<evidence type="ECO:0000256" key="3">
    <source>
        <dbReference type="ARBA" id="ARBA00022714"/>
    </source>
</evidence>
<reference evidence="8 9" key="1">
    <citation type="journal article" date="2016" name="Sci. Rep.">
        <title>Insights into Adaptations to a Near-Obligate Nematode Endoparasitic Lifestyle from the Finished Genome of Drechmeria coniospora.</title>
        <authorList>
            <person name="Zhang L."/>
            <person name="Zhou Z."/>
            <person name="Guo Q."/>
            <person name="Fokkens L."/>
            <person name="Miskei M."/>
            <person name="Pocsi I."/>
            <person name="Zhang W."/>
            <person name="Chen M."/>
            <person name="Wang L."/>
            <person name="Sun Y."/>
            <person name="Donzelli B.G."/>
            <person name="Gibson D.M."/>
            <person name="Nelson D.R."/>
            <person name="Luo J.G."/>
            <person name="Rep M."/>
            <person name="Liu H."/>
            <person name="Yang S."/>
            <person name="Wang J."/>
            <person name="Krasnoff S.B."/>
            <person name="Xu Y."/>
            <person name="Molnar I."/>
            <person name="Lin M."/>
        </authorList>
    </citation>
    <scope>NUCLEOTIDE SEQUENCE [LARGE SCALE GENOMIC DNA]</scope>
    <source>
        <strain evidence="8 9">ARSEF 6962</strain>
    </source>
</reference>
<protein>
    <recommendedName>
        <fullName evidence="5">Iron-sulfur cluster assembly protein</fullName>
    </recommendedName>
</protein>
<comment type="function">
    <text evidence="5">Scaffold protein for the de novo synthesis of iron-sulfur (Fe-S) clusters within mitochondria, which is required for maturation of both mitochondrial and cytoplasmic [2Fe-2S] and [4Fe-4S] proteins.</text>
</comment>